<proteinExistence type="predicted"/>
<dbReference type="RefSeq" id="WP_134113338.1">
    <property type="nucleotide sequence ID" value="NZ_SOBG01000006.1"/>
</dbReference>
<dbReference type="SUPFAM" id="SSF47240">
    <property type="entry name" value="Ferritin-like"/>
    <property type="match status" value="1"/>
</dbReference>
<keyword evidence="2 5" id="KW-0812">Transmembrane</keyword>
<dbReference type="Proteomes" id="UP000294678">
    <property type="component" value="Unassembled WGS sequence"/>
</dbReference>
<feature type="transmembrane region" description="Helical" evidence="5">
    <location>
        <begin position="204"/>
        <end position="226"/>
    </location>
</feature>
<name>A0AA46DXW5_9FUSO</name>
<evidence type="ECO:0000256" key="2">
    <source>
        <dbReference type="ARBA" id="ARBA00022692"/>
    </source>
</evidence>
<dbReference type="InterPro" id="IPR008217">
    <property type="entry name" value="Ccc1_fam"/>
</dbReference>
<dbReference type="Pfam" id="PF01988">
    <property type="entry name" value="VIT1"/>
    <property type="match status" value="1"/>
</dbReference>
<feature type="transmembrane region" description="Helical" evidence="5">
    <location>
        <begin position="263"/>
        <end position="284"/>
    </location>
</feature>
<feature type="transmembrane region" description="Helical" evidence="5">
    <location>
        <begin position="67"/>
        <end position="86"/>
    </location>
</feature>
<gene>
    <name evidence="6" type="ORF">EV215_1468</name>
</gene>
<accession>A0AA46DXW5</accession>
<dbReference type="InterPro" id="IPR009078">
    <property type="entry name" value="Ferritin-like_SF"/>
</dbReference>
<evidence type="ECO:0000313" key="6">
    <source>
        <dbReference type="EMBL" id="TDT69126.1"/>
    </source>
</evidence>
<keyword evidence="4 5" id="KW-0472">Membrane</keyword>
<comment type="caution">
    <text evidence="6">The sequence shown here is derived from an EMBL/GenBank/DDBJ whole genome shotgun (WGS) entry which is preliminary data.</text>
</comment>
<evidence type="ECO:0000313" key="7">
    <source>
        <dbReference type="Proteomes" id="UP000294678"/>
    </source>
</evidence>
<feature type="transmembrane region" description="Helical" evidence="5">
    <location>
        <begin position="169"/>
        <end position="192"/>
    </location>
</feature>
<keyword evidence="3 5" id="KW-1133">Transmembrane helix</keyword>
<dbReference type="GO" id="GO:0012505">
    <property type="term" value="C:endomembrane system"/>
    <property type="evidence" value="ECO:0007669"/>
    <property type="project" value="UniProtKB-SubCell"/>
</dbReference>
<dbReference type="CDD" id="cd02431">
    <property type="entry name" value="Ferritin_CCC1_C"/>
    <property type="match status" value="1"/>
</dbReference>
<evidence type="ECO:0000256" key="3">
    <source>
        <dbReference type="ARBA" id="ARBA00022989"/>
    </source>
</evidence>
<sequence length="292" mass="33032">MTIDKNIIRKFMQEEYEGYLVYKKLAKLEKNLENSKILDNIGEEELKHLETWKTLLNEKPKIRIFKVWFYIFIARFLGLTFGIKLMEINEDKGKNAYLEILKNNLDKDLATNIQKMIDDEDKHEKLLINMINEEKLDYIGSIVLGLNDALVELTGTLAGLTFALKNTKLIAMSGLITGIAASFSMAASEYLATKAEGDDDALKSSIYTGIAYIFTVIILALPYLVLKSYSSALILTLIFALLIILVFNFYISIAKDYNFIHRFLEMALLSMGVAGLSFIIGIIVKNLLGVEI</sequence>
<evidence type="ECO:0000256" key="4">
    <source>
        <dbReference type="ARBA" id="ARBA00023136"/>
    </source>
</evidence>
<organism evidence="6 7">
    <name type="scientific">Hypnocyclicus thermotrophus</name>
    <dbReference type="NCBI Taxonomy" id="1627895"/>
    <lineage>
        <taxon>Bacteria</taxon>
        <taxon>Fusobacteriati</taxon>
        <taxon>Fusobacteriota</taxon>
        <taxon>Fusobacteriia</taxon>
        <taxon>Fusobacteriales</taxon>
        <taxon>Fusobacteriaceae</taxon>
        <taxon>Hypnocyclicus</taxon>
    </lineage>
</organism>
<dbReference type="CDD" id="cd01044">
    <property type="entry name" value="Ferritin_CCC1_N"/>
    <property type="match status" value="1"/>
</dbReference>
<reference evidence="6 7" key="1">
    <citation type="submission" date="2019-03" db="EMBL/GenBank/DDBJ databases">
        <title>Genomic Encyclopedia of Type Strains, Phase IV (KMG-IV): sequencing the most valuable type-strain genomes for metagenomic binning, comparative biology and taxonomic classification.</title>
        <authorList>
            <person name="Goeker M."/>
        </authorList>
    </citation>
    <scope>NUCLEOTIDE SEQUENCE [LARGE SCALE GENOMIC DNA]</scope>
    <source>
        <strain evidence="6 7">DSM 100055</strain>
    </source>
</reference>
<dbReference type="EMBL" id="SOBG01000006">
    <property type="protein sequence ID" value="TDT69126.1"/>
    <property type="molecule type" value="Genomic_DNA"/>
</dbReference>
<evidence type="ECO:0000256" key="1">
    <source>
        <dbReference type="ARBA" id="ARBA00004127"/>
    </source>
</evidence>
<feature type="transmembrane region" description="Helical" evidence="5">
    <location>
        <begin position="232"/>
        <end position="251"/>
    </location>
</feature>
<dbReference type="GO" id="GO:0005384">
    <property type="term" value="F:manganese ion transmembrane transporter activity"/>
    <property type="evidence" value="ECO:0007669"/>
    <property type="project" value="InterPro"/>
</dbReference>
<dbReference type="GO" id="GO:0030026">
    <property type="term" value="P:intracellular manganese ion homeostasis"/>
    <property type="evidence" value="ECO:0007669"/>
    <property type="project" value="InterPro"/>
</dbReference>
<dbReference type="AlphaFoldDB" id="A0AA46DXW5"/>
<evidence type="ECO:0000256" key="5">
    <source>
        <dbReference type="SAM" id="Phobius"/>
    </source>
</evidence>
<comment type="subcellular location">
    <subcellularLocation>
        <location evidence="1">Endomembrane system</location>
        <topology evidence="1">Multi-pass membrane protein</topology>
    </subcellularLocation>
</comment>
<dbReference type="InterPro" id="IPR039376">
    <property type="entry name" value="Ferritin_CCC1_N"/>
</dbReference>
<keyword evidence="7" id="KW-1185">Reference proteome</keyword>
<protein>
    <submittedName>
        <fullName evidence="6">VIT1/CCC1 family predicted Fe2+/Mn2+ transporter</fullName>
    </submittedName>
</protein>
<dbReference type="Gene3D" id="1.20.120.660">
    <property type="entry name" value="IL-4 antagonist (De novo design) like domain"/>
    <property type="match status" value="1"/>
</dbReference>